<dbReference type="AlphaFoldDB" id="A0A9Q2CYY3"/>
<dbReference type="InterPro" id="IPR012505">
    <property type="entry name" value="YbbR"/>
</dbReference>
<dbReference type="Gene3D" id="2.170.120.30">
    <property type="match status" value="1"/>
</dbReference>
<dbReference type="Gene3D" id="2.170.120.40">
    <property type="entry name" value="YbbR-like domain"/>
    <property type="match status" value="2"/>
</dbReference>
<dbReference type="InterPro" id="IPR053154">
    <property type="entry name" value="c-di-AMP_regulator"/>
</dbReference>
<protein>
    <submittedName>
        <fullName evidence="1">YbbR domain-containing protein</fullName>
    </submittedName>
</protein>
<gene>
    <name evidence="1" type="ORF">HNQ45_000525</name>
</gene>
<proteinExistence type="predicted"/>
<evidence type="ECO:0000313" key="1">
    <source>
        <dbReference type="EMBL" id="MBB5175650.1"/>
    </source>
</evidence>
<dbReference type="PANTHER" id="PTHR37804">
    <property type="entry name" value="CDAA REGULATORY PROTEIN CDAR"/>
    <property type="match status" value="1"/>
</dbReference>
<name>A0A9Q2CYY3_9STAP</name>
<dbReference type="RefSeq" id="WP_183673142.1">
    <property type="nucleotide sequence ID" value="NZ_CBCRYX010000002.1"/>
</dbReference>
<dbReference type="EMBL" id="JACHHF010000003">
    <property type="protein sequence ID" value="MBB5175650.1"/>
    <property type="molecule type" value="Genomic_DNA"/>
</dbReference>
<reference evidence="1 2" key="1">
    <citation type="submission" date="2020-08" db="EMBL/GenBank/DDBJ databases">
        <title>Genomic Encyclopedia of Type Strains, Phase IV (KMG-IV): sequencing the most valuable type-strain genomes for metagenomic binning, comparative biology and taxonomic classification.</title>
        <authorList>
            <person name="Goeker M."/>
        </authorList>
    </citation>
    <scope>NUCLEOTIDE SEQUENCE [LARGE SCALE GENOMIC DNA]</scope>
    <source>
        <strain evidence="1 2">DSM 19163</strain>
    </source>
</reference>
<dbReference type="Proteomes" id="UP000579136">
    <property type="component" value="Unassembled WGS sequence"/>
</dbReference>
<dbReference type="Pfam" id="PF07949">
    <property type="entry name" value="YbbR"/>
    <property type="match status" value="3"/>
</dbReference>
<keyword evidence="2" id="KW-1185">Reference proteome</keyword>
<accession>A0A9Q2CYY3</accession>
<comment type="caution">
    <text evidence="1">The sequence shown here is derived from an EMBL/GenBank/DDBJ whole genome shotgun (WGS) entry which is preliminary data.</text>
</comment>
<organism evidence="1 2">
    <name type="scientific">Nosocomiicoccus ampullae</name>
    <dbReference type="NCBI Taxonomy" id="489910"/>
    <lineage>
        <taxon>Bacteria</taxon>
        <taxon>Bacillati</taxon>
        <taxon>Bacillota</taxon>
        <taxon>Bacilli</taxon>
        <taxon>Bacillales</taxon>
        <taxon>Staphylococcaceae</taxon>
        <taxon>Nosocomiicoccus</taxon>
    </lineage>
</organism>
<evidence type="ECO:0000313" key="2">
    <source>
        <dbReference type="Proteomes" id="UP000579136"/>
    </source>
</evidence>
<sequence>MLESKPGILIVSLLLALFMFASANKIFEDFNLFGENSGKDNVTIENVPVNVKYDEDNLFVSGAQESVQVNLSGPPSKIKQLQTTQDFTVELDLTNYELGEYEVDYDVKGLPENVTATPLPKKTTVSIQNVVEQTFEVQAEVNESRMSSKYTIDSIQTDPKVVTIRGGEDDMARIQYVRAMISGTEKITESITENTDVSVFDGQYNKLDVIIEPSKVDVSINVEENKKEVPLYLNTIGELESDYQLDGAKLKEDTITIYGEQSVLDEINEVYADLDLKDVGESGSFNTQLNLPNNISKTEPTNVKAEVKISKK</sequence>
<dbReference type="PANTHER" id="PTHR37804:SF1">
    <property type="entry name" value="CDAA REGULATORY PROTEIN CDAR"/>
    <property type="match status" value="1"/>
</dbReference>